<evidence type="ECO:0000259" key="4">
    <source>
        <dbReference type="Pfam" id="PF06925"/>
    </source>
</evidence>
<protein>
    <recommendedName>
        <fullName evidence="4">Diacylglycerol glucosyltransferase N-terminal domain-containing protein</fullName>
    </recommendedName>
</protein>
<dbReference type="InterPro" id="IPR009695">
    <property type="entry name" value="Diacylglyc_glucosyltr_N"/>
</dbReference>
<keyword evidence="3" id="KW-0808">Transferase</keyword>
<dbReference type="PANTHER" id="PTHR43025:SF3">
    <property type="entry name" value="MONOGALACTOSYLDIACYLGLYCEROL SYNTHASE 1, CHLOROPLASTIC"/>
    <property type="match status" value="1"/>
</dbReference>
<evidence type="ECO:0000256" key="3">
    <source>
        <dbReference type="ARBA" id="ARBA00022679"/>
    </source>
</evidence>
<dbReference type="EMBL" id="JAWPEI010000011">
    <property type="protein sequence ID" value="KAK4710247.1"/>
    <property type="molecule type" value="Genomic_DNA"/>
</dbReference>
<accession>A0AAV9KDT8</accession>
<evidence type="ECO:0000256" key="1">
    <source>
        <dbReference type="ARBA" id="ARBA00006962"/>
    </source>
</evidence>
<dbReference type="PANTHER" id="PTHR43025">
    <property type="entry name" value="MONOGALACTOSYLDIACYLGLYCEROL SYNTHASE"/>
    <property type="match status" value="1"/>
</dbReference>
<organism evidence="5 6">
    <name type="scientific">Solanum pinnatisectum</name>
    <name type="common">tansyleaf nightshade</name>
    <dbReference type="NCBI Taxonomy" id="50273"/>
    <lineage>
        <taxon>Eukaryota</taxon>
        <taxon>Viridiplantae</taxon>
        <taxon>Streptophyta</taxon>
        <taxon>Embryophyta</taxon>
        <taxon>Tracheophyta</taxon>
        <taxon>Spermatophyta</taxon>
        <taxon>Magnoliopsida</taxon>
        <taxon>eudicotyledons</taxon>
        <taxon>Gunneridae</taxon>
        <taxon>Pentapetalae</taxon>
        <taxon>asterids</taxon>
        <taxon>lamiids</taxon>
        <taxon>Solanales</taxon>
        <taxon>Solanaceae</taxon>
        <taxon>Solanoideae</taxon>
        <taxon>Solaneae</taxon>
        <taxon>Solanum</taxon>
    </lineage>
</organism>
<dbReference type="SUPFAM" id="SSF53756">
    <property type="entry name" value="UDP-Glycosyltransferase/glycogen phosphorylase"/>
    <property type="match status" value="1"/>
</dbReference>
<proteinExistence type="inferred from homology"/>
<feature type="domain" description="Diacylglycerol glucosyltransferase N-terminal" evidence="4">
    <location>
        <begin position="87"/>
        <end position="122"/>
    </location>
</feature>
<sequence length="298" mass="33229">MSDTGGGHRASTEANKATFNEQFGDKYQVLVTDLWIDHTLWPFNQLPRSYNFLVKYDPLWRMTYYASAPRVVHQSNFAATSAFIASFHKLVTRCYCPSEEVARRALNAGFQPSQIKVIGLPVRPSFVKLVCPKVELRKELEMEGHLPAVLLMGGGEGMGPIEATARALANESLGEPIGQVLVICGRNKKLADRLYSIYWKIPVQAGRRGPRGGGKWPLVHDGASRRGGRGLGASRREWGGPRGTMVPRGGGWEHQVVISNIMNIKPLVLYIILLRIWGTEVHCPVLHYHQTIYYPILG</sequence>
<reference evidence="5 6" key="1">
    <citation type="submission" date="2023-10" db="EMBL/GenBank/DDBJ databases">
        <title>Genome-Wide Identification Analysis in wild type Solanum Pinnatisectum Reveals Some Genes Defensing Phytophthora Infestans.</title>
        <authorList>
            <person name="Sun C."/>
        </authorList>
    </citation>
    <scope>NUCLEOTIDE SEQUENCE [LARGE SCALE GENOMIC DNA]</scope>
    <source>
        <strain evidence="5">LQN</strain>
        <tissue evidence="5">Leaf</tissue>
    </source>
</reference>
<dbReference type="GO" id="GO:0016020">
    <property type="term" value="C:membrane"/>
    <property type="evidence" value="ECO:0007669"/>
    <property type="project" value="GOC"/>
</dbReference>
<gene>
    <name evidence="5" type="ORF">R3W88_004760</name>
</gene>
<feature type="domain" description="Diacylglycerol glucosyltransferase N-terminal" evidence="4">
    <location>
        <begin position="8"/>
        <end position="85"/>
    </location>
</feature>
<keyword evidence="2" id="KW-0328">Glycosyltransferase</keyword>
<comment type="similarity">
    <text evidence="1">Belongs to the glycosyltransferase 28 family.</text>
</comment>
<comment type="caution">
    <text evidence="5">The sequence shown here is derived from an EMBL/GenBank/DDBJ whole genome shotgun (WGS) entry which is preliminary data.</text>
</comment>
<dbReference type="Gene3D" id="3.40.50.2000">
    <property type="entry name" value="Glycogen Phosphorylase B"/>
    <property type="match status" value="1"/>
</dbReference>
<keyword evidence="6" id="KW-1185">Reference proteome</keyword>
<dbReference type="GO" id="GO:0009247">
    <property type="term" value="P:glycolipid biosynthetic process"/>
    <property type="evidence" value="ECO:0007669"/>
    <property type="project" value="InterPro"/>
</dbReference>
<evidence type="ECO:0000256" key="2">
    <source>
        <dbReference type="ARBA" id="ARBA00022676"/>
    </source>
</evidence>
<dbReference type="Pfam" id="PF06925">
    <property type="entry name" value="MGDG_synth"/>
    <property type="match status" value="2"/>
</dbReference>
<dbReference type="Proteomes" id="UP001311915">
    <property type="component" value="Unassembled WGS sequence"/>
</dbReference>
<evidence type="ECO:0000313" key="6">
    <source>
        <dbReference type="Proteomes" id="UP001311915"/>
    </source>
</evidence>
<dbReference type="GO" id="GO:0016758">
    <property type="term" value="F:hexosyltransferase activity"/>
    <property type="evidence" value="ECO:0007669"/>
    <property type="project" value="InterPro"/>
</dbReference>
<dbReference type="AlphaFoldDB" id="A0AAV9KDT8"/>
<evidence type="ECO:0000313" key="5">
    <source>
        <dbReference type="EMBL" id="KAK4710247.1"/>
    </source>
</evidence>
<name>A0AAV9KDT8_9SOLN</name>
<dbReference type="InterPro" id="IPR050519">
    <property type="entry name" value="Glycosyltransf_28_UgtP"/>
</dbReference>